<organism evidence="3">
    <name type="scientific">Schizophyllum commune (strain H4-8 / FGSC 9210)</name>
    <name type="common">Split gill fungus</name>
    <dbReference type="NCBI Taxonomy" id="578458"/>
    <lineage>
        <taxon>Eukaryota</taxon>
        <taxon>Fungi</taxon>
        <taxon>Dikarya</taxon>
        <taxon>Basidiomycota</taxon>
        <taxon>Agaricomycotina</taxon>
        <taxon>Agaricomycetes</taxon>
        <taxon>Agaricomycetidae</taxon>
        <taxon>Agaricales</taxon>
        <taxon>Schizophyllaceae</taxon>
        <taxon>Schizophyllum</taxon>
    </lineage>
</organism>
<gene>
    <name evidence="2" type="ORF">SCHCODRAFT_84850</name>
</gene>
<evidence type="ECO:0000313" key="3">
    <source>
        <dbReference type="Proteomes" id="UP000007431"/>
    </source>
</evidence>
<dbReference type="KEGG" id="scm:SCHCO_02444595"/>
<dbReference type="AlphaFoldDB" id="D8PXL4"/>
<reference evidence="2 3" key="1">
    <citation type="journal article" date="2010" name="Nat. Biotechnol.">
        <title>Genome sequence of the model mushroom Schizophyllum commune.</title>
        <authorList>
            <person name="Ohm R.A."/>
            <person name="de Jong J.F."/>
            <person name="Lugones L.G."/>
            <person name="Aerts A."/>
            <person name="Kothe E."/>
            <person name="Stajich J.E."/>
            <person name="de Vries R.P."/>
            <person name="Record E."/>
            <person name="Levasseur A."/>
            <person name="Baker S.E."/>
            <person name="Bartholomew K.A."/>
            <person name="Coutinho P.M."/>
            <person name="Erdmann S."/>
            <person name="Fowler T.J."/>
            <person name="Gathman A.C."/>
            <person name="Lombard V."/>
            <person name="Henrissat B."/>
            <person name="Knabe N."/>
            <person name="Kuees U."/>
            <person name="Lilly W.W."/>
            <person name="Lindquist E."/>
            <person name="Lucas S."/>
            <person name="Magnuson J.K."/>
            <person name="Piumi F."/>
            <person name="Raudaskoski M."/>
            <person name="Salamov A."/>
            <person name="Schmutz J."/>
            <person name="Schwarze F.W.M.R."/>
            <person name="vanKuyk P.A."/>
            <person name="Horton J.S."/>
            <person name="Grigoriev I.V."/>
            <person name="Woesten H.A.B."/>
        </authorList>
    </citation>
    <scope>NUCLEOTIDE SEQUENCE [LARGE SCALE GENOMIC DNA]</scope>
    <source>
        <strain evidence="3">H4-8 / FGSC 9210</strain>
    </source>
</reference>
<dbReference type="GeneID" id="9585796"/>
<dbReference type="HOGENOM" id="CLU_1280449_0_0_1"/>
<protein>
    <submittedName>
        <fullName evidence="2">Expressed protein</fullName>
    </submittedName>
</protein>
<feature type="region of interest" description="Disordered" evidence="1">
    <location>
        <begin position="19"/>
        <end position="46"/>
    </location>
</feature>
<feature type="compositionally biased region" description="Acidic residues" evidence="1">
    <location>
        <begin position="126"/>
        <end position="147"/>
    </location>
</feature>
<evidence type="ECO:0000313" key="2">
    <source>
        <dbReference type="EMBL" id="EFI99097.1"/>
    </source>
</evidence>
<accession>D8PXL4</accession>
<name>D8PXL4_SCHCM</name>
<feature type="region of interest" description="Disordered" evidence="1">
    <location>
        <begin position="122"/>
        <end position="169"/>
    </location>
</feature>
<sequence>MTSLSWNTSREHTRQFTFGVAPSWNGESSQDIFSSSPPRTPRRPRASVVAVKGEAKHTLEATDDALGATNDVASDLEFEPISELEASRDVFDMFHLQEDSFIEGAAESSMLEREQSFVQSFLRMADDDDTDDAASETSSEENAESPPEDTRAILEQLFPDAEGAANTTGLAPRQRLNSFSSALFDVSPVLSAMPSSASLYAGPPPWLKEEHEGAPM</sequence>
<dbReference type="InParanoid" id="D8PXL4"/>
<dbReference type="Proteomes" id="UP000007431">
    <property type="component" value="Unassembled WGS sequence"/>
</dbReference>
<feature type="compositionally biased region" description="Basic and acidic residues" evidence="1">
    <location>
        <begin position="207"/>
        <end position="216"/>
    </location>
</feature>
<feature type="non-terminal residue" evidence="2">
    <location>
        <position position="216"/>
    </location>
</feature>
<evidence type="ECO:0000256" key="1">
    <source>
        <dbReference type="SAM" id="MobiDB-lite"/>
    </source>
</evidence>
<keyword evidence="3" id="KW-1185">Reference proteome</keyword>
<dbReference type="RefSeq" id="XP_003034000.1">
    <property type="nucleotide sequence ID" value="XM_003033954.1"/>
</dbReference>
<proteinExistence type="predicted"/>
<feature type="region of interest" description="Disordered" evidence="1">
    <location>
        <begin position="194"/>
        <end position="216"/>
    </location>
</feature>
<dbReference type="OrthoDB" id="10385713at2759"/>
<dbReference type="EMBL" id="GL377304">
    <property type="protein sequence ID" value="EFI99097.1"/>
    <property type="molecule type" value="Genomic_DNA"/>
</dbReference>
<dbReference type="VEuPathDB" id="FungiDB:SCHCODRAFT_02444595"/>